<dbReference type="KEGG" id="pkb:B4V02_18300"/>
<reference evidence="1 2" key="1">
    <citation type="submission" date="2017-03" db="EMBL/GenBank/DDBJ databases">
        <title>Complete genome sequence of Paenibacillus Kribbensis producing bioflocculants.</title>
        <authorList>
            <person name="Lee H.-G."/>
            <person name="Oh H.-M."/>
        </authorList>
    </citation>
    <scope>NUCLEOTIDE SEQUENCE [LARGE SCALE GENOMIC DNA]</scope>
    <source>
        <strain evidence="1 2">AM49</strain>
    </source>
</reference>
<dbReference type="AlphaFoldDB" id="A0A222WPL7"/>
<name>A0A222WPL7_9BACL</name>
<dbReference type="STRING" id="172713.GCA_001705305_03770"/>
<accession>A0A222WPL7</accession>
<keyword evidence="2" id="KW-1185">Reference proteome</keyword>
<evidence type="ECO:0000313" key="1">
    <source>
        <dbReference type="EMBL" id="ASR48510.1"/>
    </source>
</evidence>
<organism evidence="1 2">
    <name type="scientific">Paenibacillus kribbensis</name>
    <dbReference type="NCBI Taxonomy" id="172713"/>
    <lineage>
        <taxon>Bacteria</taxon>
        <taxon>Bacillati</taxon>
        <taxon>Bacillota</taxon>
        <taxon>Bacilli</taxon>
        <taxon>Bacillales</taxon>
        <taxon>Paenibacillaceae</taxon>
        <taxon>Paenibacillus</taxon>
    </lineage>
</organism>
<proteinExistence type="predicted"/>
<dbReference type="RefSeq" id="WP_094155859.1">
    <property type="nucleotide sequence ID" value="NZ_CP020028.1"/>
</dbReference>
<dbReference type="Proteomes" id="UP000214666">
    <property type="component" value="Chromosome"/>
</dbReference>
<dbReference type="EMBL" id="CP020028">
    <property type="protein sequence ID" value="ASR48510.1"/>
    <property type="molecule type" value="Genomic_DNA"/>
</dbReference>
<sequence length="406" mass="43839">MAGTRGIARFRGEQLNNKLLRNQHFDEANKIAEKYIDLQFHNHREILEDTKIDVFVQVNEKAVAGSTQLDVSGDIGTRTVSTGDKVEGVVLTEKVQLRAAGTDSPIGDSDSDVVYGRLEESKGSYLLKFYSVEGGKEQPYTFAAKADKIDYRFVIRTNLSVIPSDAIIRGGSGFVEGATDAKAYMNLIQLMKDVYGSTGTLDNDGNSNLGVSIQDQLSQEVQDRKDADQAIQDRLASATGAQLIGVATDSNYSGVTLQAALSNVAKRLKASEDLMIGISDRDADSASGYFKAGAFGNAEGRILDLEKAADAAFKALSVKVGTIEAAAEEEVFEAVGGETEYTLKKGKAKDKTVRLAINGQLQTPGINFTYIKDEGGLITGFNFTPDTLKVVENVPDVLFIQYQKAE</sequence>
<dbReference type="OrthoDB" id="2656561at2"/>
<protein>
    <submittedName>
        <fullName evidence="1">Uncharacterized protein</fullName>
    </submittedName>
</protein>
<evidence type="ECO:0000313" key="2">
    <source>
        <dbReference type="Proteomes" id="UP000214666"/>
    </source>
</evidence>
<gene>
    <name evidence="1" type="ORF">B4V02_18300</name>
</gene>